<comment type="similarity">
    <text evidence="1">Belongs to the leucine-binding protein family.</text>
</comment>
<accession>A0A4R1KCV6</accession>
<dbReference type="OrthoDB" id="9794826at2"/>
<dbReference type="Pfam" id="PF13458">
    <property type="entry name" value="Peripla_BP_6"/>
    <property type="match status" value="1"/>
</dbReference>
<dbReference type="PROSITE" id="PS51257">
    <property type="entry name" value="PROKAR_LIPOPROTEIN"/>
    <property type="match status" value="1"/>
</dbReference>
<keyword evidence="2" id="KW-0732">Signal</keyword>
<dbReference type="RefSeq" id="WP_132871524.1">
    <property type="nucleotide sequence ID" value="NZ_SMGG01000003.1"/>
</dbReference>
<evidence type="ECO:0000313" key="5">
    <source>
        <dbReference type="Proteomes" id="UP000294614"/>
    </source>
</evidence>
<name>A0A4R1KCV6_9BACT</name>
<sequence>MYTKYVFLLIFVLISAAGCSRGNEKIDVGFIGTLSGRYSDIGQDALKGIMLAMSDLNMENDINLIIHDDMGVPADGVSALSRLSEKKVKYVLGPSISAVAEGIVPLLNKSKLYMFSPTVSTTDLAGKDDRFFRLLPHNNIKQTDGISEYLVKKLSIKDMVIIYDARNSAYSTDIVKNMTASFTRAGGTVRDIRALNPESGESMQALISPDRDNPPQMYYLITSSLDSALLIWQIKKAGYPSKLSVRAWAASNEFFRLGGQAIEGAYIFDYYIDSGSPAYKDFRKRYIERFTTEPTWMSVHGYDSGMIFFSGFKSIEKGTTFKEAIIRNTDKVRILKGAEIDEYGDAHLPLHAYIIRSGRIVRLGTSQ</sequence>
<dbReference type="InterPro" id="IPR028082">
    <property type="entry name" value="Peripla_BP_I"/>
</dbReference>
<dbReference type="SUPFAM" id="SSF53822">
    <property type="entry name" value="Periplasmic binding protein-like I"/>
    <property type="match status" value="1"/>
</dbReference>
<dbReference type="AlphaFoldDB" id="A0A4R1KCV6"/>
<protein>
    <submittedName>
        <fullName evidence="4">Amino acid/amide ABC transporter substrate-binding protein (HAAT family)</fullName>
    </submittedName>
</protein>
<dbReference type="Proteomes" id="UP000294614">
    <property type="component" value="Unassembled WGS sequence"/>
</dbReference>
<dbReference type="InterPro" id="IPR028081">
    <property type="entry name" value="Leu-bd"/>
</dbReference>
<dbReference type="Gene3D" id="3.40.50.2300">
    <property type="match status" value="2"/>
</dbReference>
<dbReference type="PANTHER" id="PTHR30483:SF6">
    <property type="entry name" value="PERIPLASMIC BINDING PROTEIN OF ABC TRANSPORTER FOR NATURAL AMINO ACIDS"/>
    <property type="match status" value="1"/>
</dbReference>
<evidence type="ECO:0000256" key="1">
    <source>
        <dbReference type="ARBA" id="ARBA00010062"/>
    </source>
</evidence>
<proteinExistence type="inferred from homology"/>
<dbReference type="PANTHER" id="PTHR30483">
    <property type="entry name" value="LEUCINE-SPECIFIC-BINDING PROTEIN"/>
    <property type="match status" value="1"/>
</dbReference>
<gene>
    <name evidence="4" type="ORF">C8D98_0386</name>
</gene>
<dbReference type="EMBL" id="SMGG01000003">
    <property type="protein sequence ID" value="TCK61880.1"/>
    <property type="molecule type" value="Genomic_DNA"/>
</dbReference>
<organism evidence="4 5">
    <name type="scientific">Seleniivibrio woodruffii</name>
    <dbReference type="NCBI Taxonomy" id="1078050"/>
    <lineage>
        <taxon>Bacteria</taxon>
        <taxon>Pseudomonadati</taxon>
        <taxon>Deferribacterota</taxon>
        <taxon>Deferribacteres</taxon>
        <taxon>Deferribacterales</taxon>
        <taxon>Geovibrionaceae</taxon>
        <taxon>Seleniivibrio</taxon>
    </lineage>
</organism>
<comment type="caution">
    <text evidence="4">The sequence shown here is derived from an EMBL/GenBank/DDBJ whole genome shotgun (WGS) entry which is preliminary data.</text>
</comment>
<evidence type="ECO:0000313" key="4">
    <source>
        <dbReference type="EMBL" id="TCK61880.1"/>
    </source>
</evidence>
<reference evidence="4 5" key="1">
    <citation type="submission" date="2019-03" db="EMBL/GenBank/DDBJ databases">
        <title>Genomic Encyclopedia of Type Strains, Phase IV (KMG-IV): sequencing the most valuable type-strain genomes for metagenomic binning, comparative biology and taxonomic classification.</title>
        <authorList>
            <person name="Goeker M."/>
        </authorList>
    </citation>
    <scope>NUCLEOTIDE SEQUENCE [LARGE SCALE GENOMIC DNA]</scope>
    <source>
        <strain evidence="4 5">DSM 24984</strain>
    </source>
</reference>
<evidence type="ECO:0000256" key="2">
    <source>
        <dbReference type="ARBA" id="ARBA00022729"/>
    </source>
</evidence>
<dbReference type="InterPro" id="IPR051010">
    <property type="entry name" value="BCAA_transport"/>
</dbReference>
<feature type="domain" description="Leucine-binding protein" evidence="3">
    <location>
        <begin position="26"/>
        <end position="333"/>
    </location>
</feature>
<evidence type="ECO:0000259" key="3">
    <source>
        <dbReference type="Pfam" id="PF13458"/>
    </source>
</evidence>
<keyword evidence="5" id="KW-1185">Reference proteome</keyword>